<keyword evidence="3" id="KW-0378">Hydrolase</keyword>
<reference evidence="3" key="1">
    <citation type="submission" date="2021-01" db="EMBL/GenBank/DDBJ databases">
        <title>Whole genome shotgun sequence of Rugosimonospora africana NBRC 104875.</title>
        <authorList>
            <person name="Komaki H."/>
            <person name="Tamura T."/>
        </authorList>
    </citation>
    <scope>NUCLEOTIDE SEQUENCE</scope>
    <source>
        <strain evidence="3">NBRC 104875</strain>
    </source>
</reference>
<proteinExistence type="predicted"/>
<keyword evidence="3" id="KW-0255">Endonuclease</keyword>
<evidence type="ECO:0000313" key="3">
    <source>
        <dbReference type="EMBL" id="GIH20692.1"/>
    </source>
</evidence>
<dbReference type="AlphaFoldDB" id="A0A8J3R2I9"/>
<feature type="region of interest" description="Disordered" evidence="1">
    <location>
        <begin position="857"/>
        <end position="877"/>
    </location>
</feature>
<dbReference type="GO" id="GO:0004519">
    <property type="term" value="F:endonuclease activity"/>
    <property type="evidence" value="ECO:0007669"/>
    <property type="project" value="UniProtKB-KW"/>
</dbReference>
<sequence>MAHIANAMYGGGTIEGVRRRLARYVPADVLDRALVAYDIQTRRIRDLRDPASLKDPKRLTDPWYAGPQPEDVFWPALHQRLTASGLSDGALTSIDTASTKVVEMLPRSSDEQISARGLVLGFVQSGKTTNFMAVAAKLCDVRYRLIIVLSGITDNLRSQTQQRLEQMLVGDAHGRWHLLTGSTSDFDADRRNAANLLGNPDHRLLAVVKKNPYRLRRLTAFLDQAGSVLQDCPILVIDDEADQASIDVGSRRRQSVINNLIRRILAKPKVAYVAYTATPFANLLIDPTVPDDLYPANFIVDLPRPEGYFGAETIFGRDLLAHEEDGADEGLDVIRDVPDDEIHEVQPPRGRDGVDGWHPTMSASLAAALRWFILATAARRSRDGHASDSTMLVHTSMRAAAHQRLALCVGDHLEILTKELRGDDADAWEQLHSDWLAEAERLPAQLMGLDPVAWQDLSPHILPVLDDVRVVIDNYQSDDRLAYGDAPVTAVAIGGNTLARGLTLEGLVCSYFVRAASAYDTLLQMGRWFGYRPGYQDLPRIWMTADLASWFLDLATVEAEIRQQIRRYEDEHLSPLQLAVKIRKHPALAVTSAAKMRAGITVKNSYSCQIAQTIKFHHHDADWLQHNIDAADRLLRRAAAASGVTESPARAGRRVLQDVPVREVVTFLGEYRFHERSPQLRPGALRDYIAKQNRHGALRTWNIVIVEQAQNRLGWMELGGRGVNLINRSRLCTPDSYADIKSLVSTWDRVADLAAPAAEIRARIGTDKVTDEQLRIHRDGQLGPVGLLCLYPISRDSVDETHRQGRYPRTSLDAVRHVIGVGLFFPEAWGPEEQDYVSVDLSDIAPPPDEVDALDIEALDAEDERVGEKGGTGRARG</sequence>
<evidence type="ECO:0000313" key="4">
    <source>
        <dbReference type="Proteomes" id="UP000642748"/>
    </source>
</evidence>
<gene>
    <name evidence="3" type="ORF">Raf01_88640</name>
</gene>
<keyword evidence="4" id="KW-1185">Reference proteome</keyword>
<dbReference type="EMBL" id="BONZ01000103">
    <property type="protein sequence ID" value="GIH20692.1"/>
    <property type="molecule type" value="Genomic_DNA"/>
</dbReference>
<protein>
    <submittedName>
        <fullName evidence="3">Endonuclease</fullName>
    </submittedName>
</protein>
<feature type="domain" description="Putative endonuclease Z1" evidence="2">
    <location>
        <begin position="364"/>
        <end position="586"/>
    </location>
</feature>
<dbReference type="Proteomes" id="UP000642748">
    <property type="component" value="Unassembled WGS sequence"/>
</dbReference>
<accession>A0A8J3R2I9</accession>
<dbReference type="InterPro" id="IPR027417">
    <property type="entry name" value="P-loop_NTPase"/>
</dbReference>
<dbReference type="Pfam" id="PF10593">
    <property type="entry name" value="Z1"/>
    <property type="match status" value="1"/>
</dbReference>
<dbReference type="SUPFAM" id="SSF52540">
    <property type="entry name" value="P-loop containing nucleoside triphosphate hydrolases"/>
    <property type="match status" value="1"/>
</dbReference>
<dbReference type="InterPro" id="IPR018310">
    <property type="entry name" value="Put_endonuclease_Z1-dom"/>
</dbReference>
<keyword evidence="3" id="KW-0540">Nuclease</keyword>
<organism evidence="3 4">
    <name type="scientific">Rugosimonospora africana</name>
    <dbReference type="NCBI Taxonomy" id="556532"/>
    <lineage>
        <taxon>Bacteria</taxon>
        <taxon>Bacillati</taxon>
        <taxon>Actinomycetota</taxon>
        <taxon>Actinomycetes</taxon>
        <taxon>Micromonosporales</taxon>
        <taxon>Micromonosporaceae</taxon>
        <taxon>Rugosimonospora</taxon>
    </lineage>
</organism>
<name>A0A8J3R2I9_9ACTN</name>
<comment type="caution">
    <text evidence="3">The sequence shown here is derived from an EMBL/GenBank/DDBJ whole genome shotgun (WGS) entry which is preliminary data.</text>
</comment>
<evidence type="ECO:0000256" key="1">
    <source>
        <dbReference type="SAM" id="MobiDB-lite"/>
    </source>
</evidence>
<evidence type="ECO:0000259" key="2">
    <source>
        <dbReference type="Pfam" id="PF10593"/>
    </source>
</evidence>